<accession>A0A8J3XRT8</accession>
<reference evidence="1" key="1">
    <citation type="submission" date="2021-01" db="EMBL/GenBank/DDBJ databases">
        <title>Whole genome shotgun sequence of Planotetraspora thailandica NBRC 104271.</title>
        <authorList>
            <person name="Komaki H."/>
            <person name="Tamura T."/>
        </authorList>
    </citation>
    <scope>NUCLEOTIDE SEQUENCE</scope>
    <source>
        <strain evidence="1">NBRC 104271</strain>
    </source>
</reference>
<dbReference type="AlphaFoldDB" id="A0A8J3XRT8"/>
<dbReference type="Proteomes" id="UP000605992">
    <property type="component" value="Unassembled WGS sequence"/>
</dbReference>
<keyword evidence="2" id="KW-1185">Reference proteome</keyword>
<comment type="caution">
    <text evidence="1">The sequence shown here is derived from an EMBL/GenBank/DDBJ whole genome shotgun (WGS) entry which is preliminary data.</text>
</comment>
<gene>
    <name evidence="1" type="ORF">Pth03_08060</name>
</gene>
<proteinExistence type="predicted"/>
<evidence type="ECO:0000313" key="1">
    <source>
        <dbReference type="EMBL" id="GII52417.1"/>
    </source>
</evidence>
<name>A0A8J3XRT8_9ACTN</name>
<dbReference type="EMBL" id="BOOR01000005">
    <property type="protein sequence ID" value="GII52417.1"/>
    <property type="molecule type" value="Genomic_DNA"/>
</dbReference>
<sequence length="81" mass="8976">MLAQAEEIEARLLREHPLRDELAQVLRLAEQGAVAAEGHVSEAVDADHDRAFSLFGSHRHLLQLIDASIVCDMVDASISWM</sequence>
<organism evidence="1 2">
    <name type="scientific">Planotetraspora thailandica</name>
    <dbReference type="NCBI Taxonomy" id="487172"/>
    <lineage>
        <taxon>Bacteria</taxon>
        <taxon>Bacillati</taxon>
        <taxon>Actinomycetota</taxon>
        <taxon>Actinomycetes</taxon>
        <taxon>Streptosporangiales</taxon>
        <taxon>Streptosporangiaceae</taxon>
        <taxon>Planotetraspora</taxon>
    </lineage>
</organism>
<protein>
    <submittedName>
        <fullName evidence="1">Uncharacterized protein</fullName>
    </submittedName>
</protein>
<evidence type="ECO:0000313" key="2">
    <source>
        <dbReference type="Proteomes" id="UP000605992"/>
    </source>
</evidence>